<sequence>MAVDKGLLSGGTTLMILKLLEERDMYGYQMIEELARKSEEVFNLKAGTLYPILHGLENEGMVSSYDDHADSLRVRKYYHLTDKGRAQLKDRQTEWTRFSGAINRVLGGGVSYAGN</sequence>
<dbReference type="Proteomes" id="UP000183995">
    <property type="component" value="Unassembled WGS sequence"/>
</dbReference>
<dbReference type="InterPro" id="IPR036388">
    <property type="entry name" value="WH-like_DNA-bd_sf"/>
</dbReference>
<evidence type="ECO:0000313" key="3">
    <source>
        <dbReference type="Proteomes" id="UP000183995"/>
    </source>
</evidence>
<organism evidence="2 3">
    <name type="scientific">Sporobacter termitidis DSM 10068</name>
    <dbReference type="NCBI Taxonomy" id="1123282"/>
    <lineage>
        <taxon>Bacteria</taxon>
        <taxon>Bacillati</taxon>
        <taxon>Bacillota</taxon>
        <taxon>Clostridia</taxon>
        <taxon>Eubacteriales</taxon>
        <taxon>Oscillospiraceae</taxon>
        <taxon>Sporobacter</taxon>
    </lineage>
</organism>
<dbReference type="InterPro" id="IPR036390">
    <property type="entry name" value="WH_DNA-bd_sf"/>
</dbReference>
<dbReference type="PANTHER" id="PTHR43252:SF7">
    <property type="entry name" value="TRANSCRIPTIONAL REGULATOR YQJI"/>
    <property type="match status" value="1"/>
</dbReference>
<name>A0A1M5VFQ1_9FIRM</name>
<feature type="domain" description="Transcription regulator PadR N-terminal" evidence="1">
    <location>
        <begin position="16"/>
        <end position="89"/>
    </location>
</feature>
<dbReference type="STRING" id="1123282.SAMN02745823_00803"/>
<keyword evidence="3" id="KW-1185">Reference proteome</keyword>
<dbReference type="RefSeq" id="WP_073076373.1">
    <property type="nucleotide sequence ID" value="NZ_FQXV01000002.1"/>
</dbReference>
<evidence type="ECO:0000313" key="2">
    <source>
        <dbReference type="EMBL" id="SHH73978.1"/>
    </source>
</evidence>
<proteinExistence type="predicted"/>
<dbReference type="Pfam" id="PF03551">
    <property type="entry name" value="PadR"/>
    <property type="match status" value="1"/>
</dbReference>
<dbReference type="SUPFAM" id="SSF46785">
    <property type="entry name" value="Winged helix' DNA-binding domain"/>
    <property type="match status" value="1"/>
</dbReference>
<protein>
    <submittedName>
        <fullName evidence="2">Transcriptional regulator, PadR family</fullName>
    </submittedName>
</protein>
<dbReference type="Gene3D" id="1.10.10.10">
    <property type="entry name" value="Winged helix-like DNA-binding domain superfamily/Winged helix DNA-binding domain"/>
    <property type="match status" value="1"/>
</dbReference>
<accession>A0A1M5VFQ1</accession>
<dbReference type="OrthoDB" id="9808017at2"/>
<evidence type="ECO:0000259" key="1">
    <source>
        <dbReference type="Pfam" id="PF03551"/>
    </source>
</evidence>
<dbReference type="InterPro" id="IPR005149">
    <property type="entry name" value="Tscrpt_reg_PadR_N"/>
</dbReference>
<gene>
    <name evidence="2" type="ORF">SAMN02745823_00803</name>
</gene>
<reference evidence="2 3" key="1">
    <citation type="submission" date="2016-11" db="EMBL/GenBank/DDBJ databases">
        <authorList>
            <person name="Jaros S."/>
            <person name="Januszkiewicz K."/>
            <person name="Wedrychowicz H."/>
        </authorList>
    </citation>
    <scope>NUCLEOTIDE SEQUENCE [LARGE SCALE GENOMIC DNA]</scope>
    <source>
        <strain evidence="2 3">DSM 10068</strain>
    </source>
</reference>
<dbReference type="EMBL" id="FQXV01000002">
    <property type="protein sequence ID" value="SHH73978.1"/>
    <property type="molecule type" value="Genomic_DNA"/>
</dbReference>
<dbReference type="AlphaFoldDB" id="A0A1M5VFQ1"/>
<dbReference type="PANTHER" id="PTHR43252">
    <property type="entry name" value="TRANSCRIPTIONAL REGULATOR YQJI"/>
    <property type="match status" value="1"/>
</dbReference>